<protein>
    <submittedName>
        <fullName evidence="5">PASTA domain-containing protein</fullName>
    </submittedName>
</protein>
<dbReference type="InterPro" id="IPR050515">
    <property type="entry name" value="Beta-lactam/transpept"/>
</dbReference>
<evidence type="ECO:0000259" key="4">
    <source>
        <dbReference type="PROSITE" id="PS51178"/>
    </source>
</evidence>
<dbReference type="InterPro" id="IPR005311">
    <property type="entry name" value="PBP_dimer"/>
</dbReference>
<evidence type="ECO:0000256" key="3">
    <source>
        <dbReference type="ARBA" id="ARBA00023136"/>
    </source>
</evidence>
<dbReference type="SMART" id="SM00740">
    <property type="entry name" value="PASTA"/>
    <property type="match status" value="1"/>
</dbReference>
<evidence type="ECO:0000256" key="2">
    <source>
        <dbReference type="ARBA" id="ARBA00007171"/>
    </source>
</evidence>
<dbReference type="InterPro" id="IPR005543">
    <property type="entry name" value="PASTA_dom"/>
</dbReference>
<evidence type="ECO:0000313" key="5">
    <source>
        <dbReference type="EMBL" id="MBF1352666.1"/>
    </source>
</evidence>
<comment type="caution">
    <text evidence="5">The sequence shown here is derived from an EMBL/GenBank/DDBJ whole genome shotgun (WGS) entry which is preliminary data.</text>
</comment>
<dbReference type="Pfam" id="PF03793">
    <property type="entry name" value="PASTA"/>
    <property type="match status" value="1"/>
</dbReference>
<feature type="domain" description="PASTA" evidence="4">
    <location>
        <begin position="449"/>
        <end position="512"/>
    </location>
</feature>
<dbReference type="GO" id="GO:0071555">
    <property type="term" value="P:cell wall organization"/>
    <property type="evidence" value="ECO:0007669"/>
    <property type="project" value="TreeGrafter"/>
</dbReference>
<dbReference type="PANTHER" id="PTHR30627:SF1">
    <property type="entry name" value="PEPTIDOGLYCAN D,D-TRANSPEPTIDASE FTSI"/>
    <property type="match status" value="1"/>
</dbReference>
<evidence type="ECO:0000256" key="1">
    <source>
        <dbReference type="ARBA" id="ARBA00004370"/>
    </source>
</evidence>
<dbReference type="Proteomes" id="UP000722050">
    <property type="component" value="Unassembled WGS sequence"/>
</dbReference>
<dbReference type="EMBL" id="JABZQH010000230">
    <property type="protein sequence ID" value="MBF1352666.1"/>
    <property type="molecule type" value="Genomic_DNA"/>
</dbReference>
<reference evidence="5" key="1">
    <citation type="submission" date="2020-04" db="EMBL/GenBank/DDBJ databases">
        <title>Deep metagenomics examines the oral microbiome during advanced dental caries in children, revealing novel taxa and co-occurrences with host molecules.</title>
        <authorList>
            <person name="Baker J.L."/>
            <person name="Morton J.T."/>
            <person name="Dinis M."/>
            <person name="Alvarez R."/>
            <person name="Tran N.C."/>
            <person name="Knight R."/>
            <person name="Edlund A."/>
        </authorList>
    </citation>
    <scope>NUCLEOTIDE SEQUENCE</scope>
    <source>
        <strain evidence="5">JCVI_24_bin.8</strain>
    </source>
</reference>
<accession>A0A930EJC8</accession>
<dbReference type="AlphaFoldDB" id="A0A930EJC8"/>
<dbReference type="GO" id="GO:0008658">
    <property type="term" value="F:penicillin binding"/>
    <property type="evidence" value="ECO:0007669"/>
    <property type="project" value="InterPro"/>
</dbReference>
<dbReference type="Pfam" id="PF03717">
    <property type="entry name" value="PBP_dimer"/>
    <property type="match status" value="1"/>
</dbReference>
<keyword evidence="3" id="KW-0472">Membrane</keyword>
<dbReference type="Gene3D" id="3.90.1310.10">
    <property type="entry name" value="Penicillin-binding protein 2a (Domain 2)"/>
    <property type="match status" value="1"/>
</dbReference>
<dbReference type="PANTHER" id="PTHR30627">
    <property type="entry name" value="PEPTIDOGLYCAN D,D-TRANSPEPTIDASE"/>
    <property type="match status" value="1"/>
</dbReference>
<dbReference type="GO" id="GO:0005886">
    <property type="term" value="C:plasma membrane"/>
    <property type="evidence" value="ECO:0007669"/>
    <property type="project" value="TreeGrafter"/>
</dbReference>
<gene>
    <name evidence="5" type="ORF">HXM71_06085</name>
</gene>
<name>A0A930EJC8_9FIRM</name>
<comment type="subcellular location">
    <subcellularLocation>
        <location evidence="1">Membrane</location>
    </subcellularLocation>
</comment>
<organism evidence="5 6">
    <name type="scientific">Mogibacterium diversum</name>
    <dbReference type="NCBI Taxonomy" id="114527"/>
    <lineage>
        <taxon>Bacteria</taxon>
        <taxon>Bacillati</taxon>
        <taxon>Bacillota</taxon>
        <taxon>Clostridia</taxon>
        <taxon>Peptostreptococcales</taxon>
        <taxon>Anaerovoracaceae</taxon>
        <taxon>Mogibacterium</taxon>
    </lineage>
</organism>
<dbReference type="SUPFAM" id="SSF54184">
    <property type="entry name" value="Penicillin-binding protein 2x (pbp-2x), c-terminal domain"/>
    <property type="match status" value="1"/>
</dbReference>
<dbReference type="InterPro" id="IPR001460">
    <property type="entry name" value="PCN-bd_Tpept"/>
</dbReference>
<dbReference type="SUPFAM" id="SSF56601">
    <property type="entry name" value="beta-lactamase/transpeptidase-like"/>
    <property type="match status" value="1"/>
</dbReference>
<proteinExistence type="inferred from homology"/>
<dbReference type="Gene3D" id="3.40.710.10">
    <property type="entry name" value="DD-peptidase/beta-lactamase superfamily"/>
    <property type="match status" value="1"/>
</dbReference>
<feature type="non-terminal residue" evidence="5">
    <location>
        <position position="1"/>
    </location>
</feature>
<dbReference type="Pfam" id="PF00905">
    <property type="entry name" value="Transpeptidase"/>
    <property type="match status" value="1"/>
</dbReference>
<sequence length="512" mass="55014">VVKTKVTRSYPNGTFASTLLGSVDSKNTGLNGLEYQYNEKLAGIKGRVVRTTDIYGNSLSVGSSKYYSPQNGDSLVTSIDEVIQHYVEDALAEGMDDTGAESITCIVMDPRTGDILAMASTPSYDPNNPYTPSGDEEKKFKSLSTKEKSAYLSRMWTNPAVSGLYEPGSTFKLITSSSAIESGTTTDSSRYNCPGYINVDGTKLNCWSPVPHGTQNITEAVGNSCNPALARVALDMGKINFYKYIDIFGFTQKTRVDLPGEADPIIKNKNNVSNVDLATMGYGHGIAISPIQLMTAVNSLGNDGIMMQPKVVKEIIGPDGKVKKVIKNRRLRQTISKATADKMRSIMEYYVSDGGGTSAYLAGYRVGGKTGTANIAENAGYSEQTIASFIAMAPMDDPQVSILVMVTRPKKSIYGAANAGPIVKKILEKTLVYKGIERKYSKSEESALAKAEISVPDVKGLNSSEAISKITAAGLKAKKMPEGTGDSFVVIDQYPKKGDKIAKGGTVYIYSK</sequence>
<dbReference type="CDD" id="cd06577">
    <property type="entry name" value="PASTA_pknB"/>
    <property type="match status" value="1"/>
</dbReference>
<dbReference type="PROSITE" id="PS51178">
    <property type="entry name" value="PASTA"/>
    <property type="match status" value="1"/>
</dbReference>
<dbReference type="Gene3D" id="3.30.10.20">
    <property type="match status" value="1"/>
</dbReference>
<dbReference type="Gene3D" id="3.30.450.330">
    <property type="match status" value="1"/>
</dbReference>
<dbReference type="InterPro" id="IPR012338">
    <property type="entry name" value="Beta-lactam/transpept-like"/>
</dbReference>
<evidence type="ECO:0000313" key="6">
    <source>
        <dbReference type="Proteomes" id="UP000722050"/>
    </source>
</evidence>
<comment type="similarity">
    <text evidence="2">Belongs to the transpeptidase family.</text>
</comment>